<dbReference type="EMBL" id="CAAE01009271">
    <property type="protein sequence ID" value="CAF91866.1"/>
    <property type="molecule type" value="Genomic_DNA"/>
</dbReference>
<name>Q4T5G6_TETNG</name>
<evidence type="ECO:0000313" key="1">
    <source>
        <dbReference type="EMBL" id="CAF91866.1"/>
    </source>
</evidence>
<gene>
    <name evidence="1" type="ORF">GSTENG00006822001</name>
</gene>
<proteinExistence type="predicted"/>
<dbReference type="AlphaFoldDB" id="Q4T5G6"/>
<organism evidence="1">
    <name type="scientific">Tetraodon nigroviridis</name>
    <name type="common">Spotted green pufferfish</name>
    <name type="synonym">Chelonodon nigroviridis</name>
    <dbReference type="NCBI Taxonomy" id="99883"/>
    <lineage>
        <taxon>Eukaryota</taxon>
        <taxon>Metazoa</taxon>
        <taxon>Chordata</taxon>
        <taxon>Craniata</taxon>
        <taxon>Vertebrata</taxon>
        <taxon>Euteleostomi</taxon>
        <taxon>Actinopterygii</taxon>
        <taxon>Neopterygii</taxon>
        <taxon>Teleostei</taxon>
        <taxon>Neoteleostei</taxon>
        <taxon>Acanthomorphata</taxon>
        <taxon>Eupercaria</taxon>
        <taxon>Tetraodontiformes</taxon>
        <taxon>Tetradontoidea</taxon>
        <taxon>Tetraodontidae</taxon>
        <taxon>Tetraodon</taxon>
    </lineage>
</organism>
<dbReference type="KEGG" id="tng:GSTEN00006822G001"/>
<comment type="caution">
    <text evidence="1">The sequence shown here is derived from an EMBL/GenBank/DDBJ whole genome shotgun (WGS) entry which is preliminary data.</text>
</comment>
<accession>Q4T5G6</accession>
<protein>
    <submittedName>
        <fullName evidence="1">(spotted green pufferfish) hypothetical protein</fullName>
    </submittedName>
</protein>
<reference evidence="1" key="1">
    <citation type="journal article" date="2004" name="Nature">
        <title>Genome duplication in the teleost fish Tetraodon nigroviridis reveals the early vertebrate proto-karyotype.</title>
        <authorList>
            <person name="Jaillon O."/>
            <person name="Aury J.-M."/>
            <person name="Brunet F."/>
            <person name="Petit J.-L."/>
            <person name="Stange-Thomann N."/>
            <person name="Mauceli E."/>
            <person name="Bouneau L."/>
            <person name="Fischer C."/>
            <person name="Ozouf-Costaz C."/>
            <person name="Bernot A."/>
            <person name="Nicaud S."/>
            <person name="Jaffe D."/>
            <person name="Fisher S."/>
            <person name="Lutfalla G."/>
            <person name="Dossat C."/>
            <person name="Segurens B."/>
            <person name="Dasilva C."/>
            <person name="Salanoubat M."/>
            <person name="Levy M."/>
            <person name="Boudet N."/>
            <person name="Castellano S."/>
            <person name="Anthouard V."/>
            <person name="Jubin C."/>
            <person name="Castelli V."/>
            <person name="Katinka M."/>
            <person name="Vacherie B."/>
            <person name="Biemont C."/>
            <person name="Skalli Z."/>
            <person name="Cattolico L."/>
            <person name="Poulain J."/>
            <person name="De Berardinis V."/>
            <person name="Cruaud C."/>
            <person name="Duprat S."/>
            <person name="Brottier P."/>
            <person name="Coutanceau J.-P."/>
            <person name="Gouzy J."/>
            <person name="Parra G."/>
            <person name="Lardier G."/>
            <person name="Chapple C."/>
            <person name="McKernan K.J."/>
            <person name="McEwan P."/>
            <person name="Bosak S."/>
            <person name="Kellis M."/>
            <person name="Volff J.-N."/>
            <person name="Guigo R."/>
            <person name="Zody M.C."/>
            <person name="Mesirov J."/>
            <person name="Lindblad-Toh K."/>
            <person name="Birren B."/>
            <person name="Nusbaum C."/>
            <person name="Kahn D."/>
            <person name="Robinson-Rechavi M."/>
            <person name="Laudet V."/>
            <person name="Schachter V."/>
            <person name="Quetier F."/>
            <person name="Saurin W."/>
            <person name="Scarpelli C."/>
            <person name="Wincker P."/>
            <person name="Lander E.S."/>
            <person name="Weissenbach J."/>
            <person name="Roest Crollius H."/>
        </authorList>
    </citation>
    <scope>NUCLEOTIDE SEQUENCE [LARGE SCALE GENOMIC DNA]</scope>
</reference>
<sequence length="29" mass="3624">MMFIQEYRWIEQFKEGRHDQVSSQVKGCY</sequence>
<reference evidence="1" key="2">
    <citation type="submission" date="2004-02" db="EMBL/GenBank/DDBJ databases">
        <authorList>
            <consortium name="Genoscope"/>
            <consortium name="Whitehead Institute Centre for Genome Research"/>
        </authorList>
    </citation>
    <scope>NUCLEOTIDE SEQUENCE</scope>
</reference>